<gene>
    <name evidence="2" type="primary">psiF</name>
    <name evidence="2" type="ORF">NSJP_4111</name>
</gene>
<dbReference type="KEGG" id="nja:NSJP_4111"/>
<dbReference type="RefSeq" id="WP_080888402.1">
    <property type="nucleotide sequence ID" value="NZ_LT828648.1"/>
</dbReference>
<dbReference type="Pfam" id="PF07769">
    <property type="entry name" value="PsiF_repeat"/>
    <property type="match status" value="2"/>
</dbReference>
<feature type="signal peptide" evidence="1">
    <location>
        <begin position="1"/>
        <end position="24"/>
    </location>
</feature>
<organism evidence="2 3">
    <name type="scientific">Nitrospira japonica</name>
    <dbReference type="NCBI Taxonomy" id="1325564"/>
    <lineage>
        <taxon>Bacteria</taxon>
        <taxon>Pseudomonadati</taxon>
        <taxon>Nitrospirota</taxon>
        <taxon>Nitrospiria</taxon>
        <taxon>Nitrospirales</taxon>
        <taxon>Nitrospiraceae</taxon>
        <taxon>Nitrospira</taxon>
    </lineage>
</organism>
<name>A0A1W1IB65_9BACT</name>
<proteinExistence type="predicted"/>
<dbReference type="STRING" id="1325564.NSJP_4111"/>
<dbReference type="EMBL" id="LT828648">
    <property type="protein sequence ID" value="SLM50278.1"/>
    <property type="molecule type" value="Genomic_DNA"/>
</dbReference>
<evidence type="ECO:0000256" key="1">
    <source>
        <dbReference type="SAM" id="SignalP"/>
    </source>
</evidence>
<accession>A0A1W1IB65</accession>
<dbReference type="OrthoDB" id="8001925at2"/>
<protein>
    <submittedName>
        <fullName evidence="2">Phosphate starvation-inducible protein PsiF</fullName>
    </submittedName>
</protein>
<sequence length="104" mass="10711">MKITGLIALSCFVAALGFAPAAGAASAQQNKMKACNTAADEKGLSGEGKGEARQAFMKECLSAKSGTGGKTAQQEKMKTCNKEAGEKKLAGEERKQFMSGCLSS</sequence>
<evidence type="ECO:0000313" key="3">
    <source>
        <dbReference type="Proteomes" id="UP000192042"/>
    </source>
</evidence>
<feature type="chain" id="PRO_5012777291" evidence="1">
    <location>
        <begin position="25"/>
        <end position="104"/>
    </location>
</feature>
<keyword evidence="3" id="KW-1185">Reference proteome</keyword>
<dbReference type="Proteomes" id="UP000192042">
    <property type="component" value="Chromosome I"/>
</dbReference>
<keyword evidence="1" id="KW-0732">Signal</keyword>
<dbReference type="AlphaFoldDB" id="A0A1W1IB65"/>
<dbReference type="InterPro" id="IPR011690">
    <property type="entry name" value="P_starv_induced_PsiF"/>
</dbReference>
<evidence type="ECO:0000313" key="2">
    <source>
        <dbReference type="EMBL" id="SLM50278.1"/>
    </source>
</evidence>
<reference evidence="2" key="1">
    <citation type="submission" date="2017-03" db="EMBL/GenBank/DDBJ databases">
        <authorList>
            <person name="Afonso C.L."/>
            <person name="Miller P.J."/>
            <person name="Scott M.A."/>
            <person name="Spackman E."/>
            <person name="Goraichik I."/>
            <person name="Dimitrov K.M."/>
            <person name="Suarez D.L."/>
            <person name="Swayne D.E."/>
        </authorList>
    </citation>
    <scope>NUCLEOTIDE SEQUENCE [LARGE SCALE GENOMIC DNA]</scope>
    <source>
        <strain evidence="2">Genome sequencing of Nitrospira japonica strain NJ11</strain>
    </source>
</reference>